<proteinExistence type="inferred from homology"/>
<dbReference type="Proteomes" id="UP001155380">
    <property type="component" value="Unassembled WGS sequence"/>
</dbReference>
<evidence type="ECO:0000313" key="9">
    <source>
        <dbReference type="Proteomes" id="UP001155079"/>
    </source>
</evidence>
<evidence type="ECO:0000313" key="10">
    <source>
        <dbReference type="Proteomes" id="UP001155380"/>
    </source>
</evidence>
<dbReference type="AlphaFoldDB" id="A0AAJ1C1J7"/>
<evidence type="ECO:0000259" key="6">
    <source>
        <dbReference type="SMART" id="SM00062"/>
    </source>
</evidence>
<dbReference type="SUPFAM" id="SSF53850">
    <property type="entry name" value="Periplasmic binding protein-like II"/>
    <property type="match status" value="1"/>
</dbReference>
<dbReference type="EMBL" id="JAMXLX010000007">
    <property type="protein sequence ID" value="MCO5959118.1"/>
    <property type="molecule type" value="Genomic_DNA"/>
</dbReference>
<comment type="caution">
    <text evidence="8">The sequence shown here is derived from an EMBL/GenBank/DDBJ whole genome shotgun (WGS) entry which is preliminary data.</text>
</comment>
<evidence type="ECO:0000256" key="1">
    <source>
        <dbReference type="ARBA" id="ARBA00004418"/>
    </source>
</evidence>
<feature type="signal peptide" evidence="5">
    <location>
        <begin position="1"/>
        <end position="27"/>
    </location>
</feature>
<accession>A0AAJ1C1J7</accession>
<feature type="chain" id="PRO_5042502657" evidence="5">
    <location>
        <begin position="28"/>
        <end position="261"/>
    </location>
</feature>
<evidence type="ECO:0000256" key="5">
    <source>
        <dbReference type="SAM" id="SignalP"/>
    </source>
</evidence>
<dbReference type="Gene3D" id="3.40.190.10">
    <property type="entry name" value="Periplasmic binding protein-like II"/>
    <property type="match status" value="2"/>
</dbReference>
<gene>
    <name evidence="7" type="ORF">NBH20_19480</name>
    <name evidence="8" type="ORF">NBH21_20250</name>
</gene>
<feature type="domain" description="Solute-binding protein family 3/N-terminal" evidence="6">
    <location>
        <begin position="34"/>
        <end position="259"/>
    </location>
</feature>
<evidence type="ECO:0000313" key="7">
    <source>
        <dbReference type="EMBL" id="MCM2403357.1"/>
    </source>
</evidence>
<sequence>MTTTGKKLGLALAAGIFSLCAAAAAHAAGPEWNEIVIGTEGAYPPFNFVDSAGIVGGLDVDIAKALCDEMKAKCTFVTQEWDGIIPALQGGKFDAIVASMSITPEREQQIAFSDPYYTSRLAFVGRKDGAPASIKAEDLAGKTLGAQSSTPQADFLNDLYGAHGATVKLYPTQDEADMDLANGRLDGVVADKFYLDSWLKEAGKDCCKLIGDLTEGETKIAIGLRKDDTALKDKLNAAMKAIVANGTYKTVVSKYFDFDIY</sequence>
<dbReference type="InterPro" id="IPR018313">
    <property type="entry name" value="SBP_3_CS"/>
</dbReference>
<dbReference type="PANTHER" id="PTHR35936:SF17">
    <property type="entry name" value="ARGININE-BINDING EXTRACELLULAR PROTEIN ARTP"/>
    <property type="match status" value="1"/>
</dbReference>
<dbReference type="InterPro" id="IPR001638">
    <property type="entry name" value="Solute-binding_3/MltF_N"/>
</dbReference>
<keyword evidence="3 5" id="KW-0732">Signal</keyword>
<dbReference type="PROSITE" id="PS01039">
    <property type="entry name" value="SBP_BACTERIAL_3"/>
    <property type="match status" value="1"/>
</dbReference>
<protein>
    <submittedName>
        <fullName evidence="8">Transporter substrate-binding domain-containing protein</fullName>
    </submittedName>
</protein>
<organism evidence="8 10">
    <name type="scientific">Ciceribacter sichuanensis</name>
    <dbReference type="NCBI Taxonomy" id="2949647"/>
    <lineage>
        <taxon>Bacteria</taxon>
        <taxon>Pseudomonadati</taxon>
        <taxon>Pseudomonadota</taxon>
        <taxon>Alphaproteobacteria</taxon>
        <taxon>Hyphomicrobiales</taxon>
        <taxon>Rhizobiaceae</taxon>
        <taxon>Ciceribacter</taxon>
    </lineage>
</organism>
<dbReference type="Proteomes" id="UP001155079">
    <property type="component" value="Unassembled WGS sequence"/>
</dbReference>
<dbReference type="PANTHER" id="PTHR35936">
    <property type="entry name" value="MEMBRANE-BOUND LYTIC MUREIN TRANSGLYCOSYLASE F"/>
    <property type="match status" value="1"/>
</dbReference>
<keyword evidence="9" id="KW-1185">Reference proteome</keyword>
<comment type="subcellular location">
    <subcellularLocation>
        <location evidence="1">Periplasm</location>
    </subcellularLocation>
</comment>
<dbReference type="EMBL" id="JAMQAY010000008">
    <property type="protein sequence ID" value="MCM2403357.1"/>
    <property type="molecule type" value="Genomic_DNA"/>
</dbReference>
<dbReference type="Pfam" id="PF00497">
    <property type="entry name" value="SBP_bac_3"/>
    <property type="match status" value="1"/>
</dbReference>
<comment type="similarity">
    <text evidence="2 4">Belongs to the bacterial solute-binding protein 3 family.</text>
</comment>
<dbReference type="SMART" id="SM00062">
    <property type="entry name" value="PBPb"/>
    <property type="match status" value="1"/>
</dbReference>
<evidence type="ECO:0000313" key="8">
    <source>
        <dbReference type="EMBL" id="MCO5959118.1"/>
    </source>
</evidence>
<reference evidence="8 9" key="1">
    <citation type="submission" date="2022-06" db="EMBL/GenBank/DDBJ databases">
        <authorList>
            <person name="Sun Q."/>
        </authorList>
    </citation>
    <scope>NUCLEOTIDE SEQUENCE</scope>
    <source>
        <strain evidence="8">S101</strain>
        <strain evidence="7 9">S153</strain>
    </source>
</reference>
<dbReference type="GO" id="GO:0042597">
    <property type="term" value="C:periplasmic space"/>
    <property type="evidence" value="ECO:0007669"/>
    <property type="project" value="UniProtKB-SubCell"/>
</dbReference>
<dbReference type="RefSeq" id="WP_250914295.1">
    <property type="nucleotide sequence ID" value="NZ_JAMQAY010000008.1"/>
</dbReference>
<name>A0AAJ1C1J7_9HYPH</name>
<evidence type="ECO:0000256" key="3">
    <source>
        <dbReference type="ARBA" id="ARBA00022729"/>
    </source>
</evidence>
<evidence type="ECO:0000256" key="2">
    <source>
        <dbReference type="ARBA" id="ARBA00010333"/>
    </source>
</evidence>
<evidence type="ECO:0000256" key="4">
    <source>
        <dbReference type="RuleBase" id="RU003744"/>
    </source>
</evidence>